<dbReference type="Proteomes" id="UP001271007">
    <property type="component" value="Unassembled WGS sequence"/>
</dbReference>
<proteinExistence type="predicted"/>
<comment type="caution">
    <text evidence="1">The sequence shown here is derived from an EMBL/GenBank/DDBJ whole genome shotgun (WGS) entry which is preliminary data.</text>
</comment>
<gene>
    <name evidence="1" type="ORF">LTR09_000094</name>
</gene>
<organism evidence="1 2">
    <name type="scientific">Extremus antarcticus</name>
    <dbReference type="NCBI Taxonomy" id="702011"/>
    <lineage>
        <taxon>Eukaryota</taxon>
        <taxon>Fungi</taxon>
        <taxon>Dikarya</taxon>
        <taxon>Ascomycota</taxon>
        <taxon>Pezizomycotina</taxon>
        <taxon>Dothideomycetes</taxon>
        <taxon>Dothideomycetidae</taxon>
        <taxon>Mycosphaerellales</taxon>
        <taxon>Extremaceae</taxon>
        <taxon>Extremus</taxon>
    </lineage>
</organism>
<dbReference type="EMBL" id="JAWDJX010000001">
    <property type="protein sequence ID" value="KAK3058530.1"/>
    <property type="molecule type" value="Genomic_DNA"/>
</dbReference>
<reference evidence="1" key="1">
    <citation type="submission" date="2023-04" db="EMBL/GenBank/DDBJ databases">
        <title>Black Yeasts Isolated from many extreme environments.</title>
        <authorList>
            <person name="Coleine C."/>
            <person name="Stajich J.E."/>
            <person name="Selbmann L."/>
        </authorList>
    </citation>
    <scope>NUCLEOTIDE SEQUENCE</scope>
    <source>
        <strain evidence="1">CCFEE 5312</strain>
    </source>
</reference>
<sequence>MWNLKLLPDAATVVIHLTDFVRKSPPSTTNPAYDLRETLESFHPVANGVQRTIAFRIWLTGKPYIDLKLRDCLHILPKVSSTDVMIRFDPQVLDVSQFDRCWTASESAGVLSTRAVV</sequence>
<name>A0AAJ0LX12_9PEZI</name>
<keyword evidence="2" id="KW-1185">Reference proteome</keyword>
<accession>A0AAJ0LX12</accession>
<protein>
    <submittedName>
        <fullName evidence="1">Uncharacterized protein</fullName>
    </submittedName>
</protein>
<dbReference type="AlphaFoldDB" id="A0AAJ0LX12"/>
<evidence type="ECO:0000313" key="1">
    <source>
        <dbReference type="EMBL" id="KAK3058530.1"/>
    </source>
</evidence>
<evidence type="ECO:0000313" key="2">
    <source>
        <dbReference type="Proteomes" id="UP001271007"/>
    </source>
</evidence>